<dbReference type="AlphaFoldDB" id="A0AAU9TXE2"/>
<comment type="caution">
    <text evidence="1">The sequence shown here is derived from an EMBL/GenBank/DDBJ whole genome shotgun (WGS) entry which is preliminary data.</text>
</comment>
<proteinExistence type="predicted"/>
<sequence length="160" mass="17989">MGLCRLITVSMAIFQLHHQTLITIKRQIARQEDSLAKLAIRRLESTTKKLTASGKYDDYNNILGEWERSGIIEEVPVEENNKEGVHYLPHRAVTKESSLTTKLRPVYDASAKDSNGMSLNSCLNKGINFLDKIPNLLTGFCKGYIDITADIAKAFLQIYS</sequence>
<dbReference type="GO" id="GO:0071897">
    <property type="term" value="P:DNA biosynthetic process"/>
    <property type="evidence" value="ECO:0007669"/>
    <property type="project" value="UniProtKB-ARBA"/>
</dbReference>
<accession>A0AAU9TXE2</accession>
<dbReference type="SUPFAM" id="SSF56672">
    <property type="entry name" value="DNA/RNA polymerases"/>
    <property type="match status" value="1"/>
</dbReference>
<dbReference type="PANTHER" id="PTHR47331:SF5">
    <property type="entry name" value="RIBONUCLEASE H"/>
    <property type="match status" value="1"/>
</dbReference>
<reference evidence="1" key="1">
    <citation type="submission" date="2022-03" db="EMBL/GenBank/DDBJ databases">
        <authorList>
            <person name="Tunstrom K."/>
        </authorList>
    </citation>
    <scope>NUCLEOTIDE SEQUENCE</scope>
</reference>
<dbReference type="EMBL" id="CAKOGL010000011">
    <property type="protein sequence ID" value="CAH2091750.1"/>
    <property type="molecule type" value="Genomic_DNA"/>
</dbReference>
<evidence type="ECO:0000313" key="1">
    <source>
        <dbReference type="EMBL" id="CAH2091750.1"/>
    </source>
</evidence>
<gene>
    <name evidence="1" type="ORF">EEDITHA_LOCUS7586</name>
</gene>
<dbReference type="Proteomes" id="UP001153954">
    <property type="component" value="Unassembled WGS sequence"/>
</dbReference>
<protein>
    <submittedName>
        <fullName evidence="1">Uncharacterized protein</fullName>
    </submittedName>
</protein>
<dbReference type="InterPro" id="IPR043502">
    <property type="entry name" value="DNA/RNA_pol_sf"/>
</dbReference>
<keyword evidence="2" id="KW-1185">Reference proteome</keyword>
<name>A0AAU9TXE2_EUPED</name>
<dbReference type="PANTHER" id="PTHR47331">
    <property type="entry name" value="PHD-TYPE DOMAIN-CONTAINING PROTEIN"/>
    <property type="match status" value="1"/>
</dbReference>
<evidence type="ECO:0000313" key="2">
    <source>
        <dbReference type="Proteomes" id="UP001153954"/>
    </source>
</evidence>
<organism evidence="1 2">
    <name type="scientific">Euphydryas editha</name>
    <name type="common">Edith's checkerspot</name>
    <dbReference type="NCBI Taxonomy" id="104508"/>
    <lineage>
        <taxon>Eukaryota</taxon>
        <taxon>Metazoa</taxon>
        <taxon>Ecdysozoa</taxon>
        <taxon>Arthropoda</taxon>
        <taxon>Hexapoda</taxon>
        <taxon>Insecta</taxon>
        <taxon>Pterygota</taxon>
        <taxon>Neoptera</taxon>
        <taxon>Endopterygota</taxon>
        <taxon>Lepidoptera</taxon>
        <taxon>Glossata</taxon>
        <taxon>Ditrysia</taxon>
        <taxon>Papilionoidea</taxon>
        <taxon>Nymphalidae</taxon>
        <taxon>Nymphalinae</taxon>
        <taxon>Euphydryas</taxon>
    </lineage>
</organism>